<dbReference type="SMART" id="SM01217">
    <property type="entry name" value="Fn3_like"/>
    <property type="match status" value="1"/>
</dbReference>
<dbReference type="PANTHER" id="PTHR42715">
    <property type="entry name" value="BETA-GLUCOSIDASE"/>
    <property type="match status" value="1"/>
</dbReference>
<dbReference type="Gene3D" id="2.60.40.10">
    <property type="entry name" value="Immunoglobulins"/>
    <property type="match status" value="1"/>
</dbReference>
<keyword evidence="2 4" id="KW-0378">Hydrolase</keyword>
<feature type="domain" description="Fibronectin type III-like" evidence="5">
    <location>
        <begin position="345"/>
        <end position="416"/>
    </location>
</feature>
<dbReference type="InterPro" id="IPR002772">
    <property type="entry name" value="Glyco_hydro_3_C"/>
</dbReference>
<dbReference type="SUPFAM" id="SSF51445">
    <property type="entry name" value="(Trans)glycosidases"/>
    <property type="match status" value="1"/>
</dbReference>
<dbReference type="PANTHER" id="PTHR42715:SF10">
    <property type="entry name" value="BETA-GLUCOSIDASE"/>
    <property type="match status" value="1"/>
</dbReference>
<dbReference type="EMBL" id="DXDU01000118">
    <property type="protein sequence ID" value="HIY26978.1"/>
    <property type="molecule type" value="Genomic_DNA"/>
</dbReference>
<gene>
    <name evidence="6" type="ORF">H9838_07405</name>
</gene>
<evidence type="ECO:0000256" key="4">
    <source>
        <dbReference type="RuleBase" id="RU361161"/>
    </source>
</evidence>
<dbReference type="InterPro" id="IPR050288">
    <property type="entry name" value="Cellulose_deg_GH3"/>
</dbReference>
<dbReference type="InterPro" id="IPR001764">
    <property type="entry name" value="Glyco_hydro_3_N"/>
</dbReference>
<dbReference type="InterPro" id="IPR013783">
    <property type="entry name" value="Ig-like_fold"/>
</dbReference>
<comment type="caution">
    <text evidence="6">The sequence shown here is derived from an EMBL/GenBank/DDBJ whole genome shotgun (WGS) entry which is preliminary data.</text>
</comment>
<dbReference type="Gene3D" id="3.40.50.1700">
    <property type="entry name" value="Glycoside hydrolase family 3 C-terminal domain"/>
    <property type="match status" value="1"/>
</dbReference>
<name>A0A9D2C091_9FIRM</name>
<accession>A0A9D2C091</accession>
<protein>
    <submittedName>
        <fullName evidence="6">Glycoside hydrolase family 3 C-terminal domain-containing protein</fullName>
    </submittedName>
</protein>
<comment type="similarity">
    <text evidence="1 4">Belongs to the glycosyl hydrolase 3 family.</text>
</comment>
<keyword evidence="3" id="KW-0119">Carbohydrate metabolism</keyword>
<dbReference type="Proteomes" id="UP000823915">
    <property type="component" value="Unassembled WGS sequence"/>
</dbReference>
<dbReference type="InterPro" id="IPR026891">
    <property type="entry name" value="Fn3-like"/>
</dbReference>
<proteinExistence type="inferred from homology"/>
<dbReference type="Pfam" id="PF14310">
    <property type="entry name" value="Fn3-like"/>
    <property type="match status" value="1"/>
</dbReference>
<evidence type="ECO:0000259" key="5">
    <source>
        <dbReference type="SMART" id="SM01217"/>
    </source>
</evidence>
<dbReference type="GO" id="GO:0004553">
    <property type="term" value="F:hydrolase activity, hydrolyzing O-glycosyl compounds"/>
    <property type="evidence" value="ECO:0007669"/>
    <property type="project" value="InterPro"/>
</dbReference>
<dbReference type="AlphaFoldDB" id="A0A9D2C091"/>
<organism evidence="6 7">
    <name type="scientific">Candidatus Acutalibacter pullistercoris</name>
    <dbReference type="NCBI Taxonomy" id="2838418"/>
    <lineage>
        <taxon>Bacteria</taxon>
        <taxon>Bacillati</taxon>
        <taxon>Bacillota</taxon>
        <taxon>Clostridia</taxon>
        <taxon>Eubacteriales</taxon>
        <taxon>Acutalibacteraceae</taxon>
        <taxon>Acutalibacter</taxon>
    </lineage>
</organism>
<reference evidence="6" key="2">
    <citation type="submission" date="2021-04" db="EMBL/GenBank/DDBJ databases">
        <authorList>
            <person name="Gilroy R."/>
        </authorList>
    </citation>
    <scope>NUCLEOTIDE SEQUENCE</scope>
    <source>
        <strain evidence="6">1282</strain>
    </source>
</reference>
<dbReference type="Gene3D" id="3.20.20.300">
    <property type="entry name" value="Glycoside hydrolase, family 3, N-terminal domain"/>
    <property type="match status" value="1"/>
</dbReference>
<dbReference type="InterPro" id="IPR036962">
    <property type="entry name" value="Glyco_hydro_3_N_sf"/>
</dbReference>
<dbReference type="Pfam" id="PF01915">
    <property type="entry name" value="Glyco_hydro_3_C"/>
    <property type="match status" value="1"/>
</dbReference>
<dbReference type="PRINTS" id="PR00133">
    <property type="entry name" value="GLHYDRLASE3"/>
</dbReference>
<dbReference type="InterPro" id="IPR017853">
    <property type="entry name" value="GH"/>
</dbReference>
<dbReference type="InterPro" id="IPR036881">
    <property type="entry name" value="Glyco_hydro_3_C_sf"/>
</dbReference>
<reference evidence="6" key="1">
    <citation type="journal article" date="2021" name="PeerJ">
        <title>Extensive microbial diversity within the chicken gut microbiome revealed by metagenomics and culture.</title>
        <authorList>
            <person name="Gilroy R."/>
            <person name="Ravi A."/>
            <person name="Getino M."/>
            <person name="Pursley I."/>
            <person name="Horton D.L."/>
            <person name="Alikhan N.F."/>
            <person name="Baker D."/>
            <person name="Gharbi K."/>
            <person name="Hall N."/>
            <person name="Watson M."/>
            <person name="Adriaenssens E.M."/>
            <person name="Foster-Nyarko E."/>
            <person name="Jarju S."/>
            <person name="Secka A."/>
            <person name="Antonio M."/>
            <person name="Oren A."/>
            <person name="Chaudhuri R.R."/>
            <person name="La Ragione R."/>
            <person name="Hildebrand F."/>
            <person name="Pallen M.J."/>
        </authorList>
    </citation>
    <scope>NUCLEOTIDE SEQUENCE</scope>
    <source>
        <strain evidence="6">1282</strain>
    </source>
</reference>
<evidence type="ECO:0000313" key="7">
    <source>
        <dbReference type="Proteomes" id="UP000823915"/>
    </source>
</evidence>
<evidence type="ECO:0000256" key="3">
    <source>
        <dbReference type="ARBA" id="ARBA00023277"/>
    </source>
</evidence>
<dbReference type="SUPFAM" id="SSF52279">
    <property type="entry name" value="Beta-D-glucan exohydrolase, C-terminal domain"/>
    <property type="match status" value="1"/>
</dbReference>
<sequence>MDAARMAQQAVEESAVLLKNENDLLPLPRGSKAAFFGWAQEDPVISGNGSGAARSQRELNFVSACEQAGIAPVESVLEFYRQWRRETRQDAGSQLDFAQMKELVNSGAMYEIFGTYTPNPTEPSVPRELVEAAARETDTAVWILGRRAGGEECDRRLENDYYLSRQEKELLESLRQCFQNIVVVVNSNGVVDLTWAADCPQVRSLLFLGVPGEAGPVALGRLITGAATPCGKLAFTLPRQVEDYPSWEDFTWDKDHPETTRTYETYGLLPPKGGDFALRPVTPYREDIYLGYRYFDTFGVEPLYPFGFGLSYTSFSLKPLTGRRVGEGVFLEVEVQNTGKRPGREVVQAYLRAQGTRSPRPLRELKAFGKTRMLAPGQGETVKLFVPWRELACFAEDRSAWVVEAGVYALEVGDCSRSLELAAVIQAEEDILLEQGAPRLLLREDYREKLEFLQGPQREDAIEPGNCPVWRLTFVPAPEKGQPLLLPPLPQGLSQRELACLCVGYGPGVPFSAFLETEAPSSLTEESGKPLTVNDHPVGWAGNSSPAIPEKGIHSLFYKDGPAGVGGVAWPTEMLLACSFDRKLLQSVGQAIGDECLDLGVNVWLAPALNLHRHPLGGRNFEYYSEDPFLSGTLAAAVIQGVQEGRPVMCCAKHFAGNEQETFRRGSHKLRCDAVDTLATPRALRELYLRPFEMAVREGGLHCVMTSFNKINGTFAGGSRDLCTGILREEWGFDGLVVTDWGDMDQVVDGADAVAAGNDVIMPGGPPVAEQILRGLEEGRVTREDLERSVRRLLGLLRRVDRDRL</sequence>
<dbReference type="InterPro" id="IPR019800">
    <property type="entry name" value="Glyco_hydro_3_AS"/>
</dbReference>
<dbReference type="PROSITE" id="PS00775">
    <property type="entry name" value="GLYCOSYL_HYDROL_F3"/>
    <property type="match status" value="1"/>
</dbReference>
<evidence type="ECO:0000256" key="2">
    <source>
        <dbReference type="ARBA" id="ARBA00022801"/>
    </source>
</evidence>
<evidence type="ECO:0000256" key="1">
    <source>
        <dbReference type="ARBA" id="ARBA00005336"/>
    </source>
</evidence>
<dbReference type="GO" id="GO:0005975">
    <property type="term" value="P:carbohydrate metabolic process"/>
    <property type="evidence" value="ECO:0007669"/>
    <property type="project" value="InterPro"/>
</dbReference>
<keyword evidence="4" id="KW-0326">Glycosidase</keyword>
<evidence type="ECO:0000313" key="6">
    <source>
        <dbReference type="EMBL" id="HIY26978.1"/>
    </source>
</evidence>
<dbReference type="Pfam" id="PF00933">
    <property type="entry name" value="Glyco_hydro_3"/>
    <property type="match status" value="1"/>
</dbReference>